<dbReference type="EMBL" id="DSAC01000055">
    <property type="protein sequence ID" value="HHO73926.1"/>
    <property type="molecule type" value="Genomic_DNA"/>
</dbReference>
<dbReference type="Pfam" id="PF00271">
    <property type="entry name" value="Helicase_C"/>
    <property type="match status" value="1"/>
</dbReference>
<dbReference type="InterPro" id="IPR001650">
    <property type="entry name" value="Helicase_C-like"/>
</dbReference>
<gene>
    <name evidence="3" type="ORF">ENN04_04725</name>
</gene>
<accession>A0A7C5SZP4</accession>
<dbReference type="Gene3D" id="3.40.50.300">
    <property type="entry name" value="P-loop containing nucleotide triphosphate hydrolases"/>
    <property type="match status" value="1"/>
</dbReference>
<sequence>MATPVVEVLGKVFELAFKLGFLRGRVEDYESFKESEFEKIKSEFLSNGLEELASVWEQLKGLVPFELENPPKELKNLGLGQTDKNTLRFLFLLGYYEGSLYGKGFRNIRDIRFIKYQLGEGSQIAGIYVNADLMFITDGVLYVVDFKLGGAEGDIRALLDKGEGSIPYRIYGLPVNVSLGEVGFERFVLSLLEMEEELLSLKTANPELKGFLQVVSYGVDYLCEEKPKDVREVSLSLFYPLAEPFSARFYWNGEDLSPYRERVRQLYEKIKQIDWEYSQAVAEGRARRERLLEEVPKEIERLKEEMQKRESTEEIIEPGKIAETRKHVGKELDEFFSKTQDIKALCLLHSAGSGKTTQTRNRILMQEGKHIVLYMATRKVLVDREYKKLKDLKDALEGNGKGIDPRDKEYIKVLEYLKNSNKSIGLVYEKRQDIKGNYVENIGDTYRNLSANSGILKRTVGQIKELVDKKDIIWALCTQQALVESQQGKATSEHLDHLLSRRITDQYTFHIILDEFLGHSNGLYAIEQMFDFLEKVKAKGGRANLYLFDANGYSPAILKKLLEEYGEFKVVPESLVIVDFKEKEDFKHKNIEVSVRAKHGYPSPKIIVKRKFLFVDEVKKFEEIKEELANRIAGYIKHTFKDKHSQTAFLFLQSKELLAMLKTRLENEGYSCLIATADSRKSQDRINQGNEDIILSTSALSRGIDLSRPHKPINKIYAIIMDFGIESNLVEMIQAISRARGDEETEKNPKELHFVYPIYPQWDALIERILEYEPKADEQILRLMITKHTLNQKLLLDKVVFGIVEQFVKSGKEKVLVPLPTQYATRYIPNEVANMEGFLSFLENIIPFVEDKEKKEKVEKLYNTLLSAIFVNAVQIDFRKEFEYYHPYILFEKQQVRYTFENEKRWKIKKLFEELEEILKDHNQDKTNELKNFIEGGLHSTSKNMPTIIPVYALVLTEHFLKEKEKVQFRIMGRIGRGEADALMGSVKPITYCLVGTEKEYACVPLGEDYPYKEVLSGRFAKFPIEFIIKLLGE</sequence>
<feature type="coiled-coil region" evidence="1">
    <location>
        <begin position="285"/>
        <end position="312"/>
    </location>
</feature>
<organism evidence="3">
    <name type="scientific">Thermocrinis ruber</name>
    <dbReference type="NCBI Taxonomy" id="75906"/>
    <lineage>
        <taxon>Bacteria</taxon>
        <taxon>Pseudomonadati</taxon>
        <taxon>Aquificota</taxon>
        <taxon>Aquificia</taxon>
        <taxon>Aquificales</taxon>
        <taxon>Aquificaceae</taxon>
        <taxon>Thermocrinis</taxon>
    </lineage>
</organism>
<evidence type="ECO:0000259" key="2">
    <source>
        <dbReference type="Pfam" id="PF00271"/>
    </source>
</evidence>
<evidence type="ECO:0000256" key="1">
    <source>
        <dbReference type="SAM" id="Coils"/>
    </source>
</evidence>
<comment type="caution">
    <text evidence="3">The sequence shown here is derived from an EMBL/GenBank/DDBJ whole genome shotgun (WGS) entry which is preliminary data.</text>
</comment>
<proteinExistence type="predicted"/>
<evidence type="ECO:0000313" key="3">
    <source>
        <dbReference type="EMBL" id="HHO73926.1"/>
    </source>
</evidence>
<reference evidence="3" key="1">
    <citation type="journal article" date="2020" name="mSystems">
        <title>Genome- and Community-Level Interaction Insights into Carbon Utilization and Element Cycling Functions of Hydrothermarchaeota in Hydrothermal Sediment.</title>
        <authorList>
            <person name="Zhou Z."/>
            <person name="Liu Y."/>
            <person name="Xu W."/>
            <person name="Pan J."/>
            <person name="Luo Z.H."/>
            <person name="Li M."/>
        </authorList>
    </citation>
    <scope>NUCLEOTIDE SEQUENCE [LARGE SCALE GENOMIC DNA]</scope>
    <source>
        <strain evidence="3">SpSt-114</strain>
    </source>
</reference>
<dbReference type="SUPFAM" id="SSF52540">
    <property type="entry name" value="P-loop containing nucleoside triphosphate hydrolases"/>
    <property type="match status" value="1"/>
</dbReference>
<feature type="domain" description="Helicase C-terminal" evidence="2">
    <location>
        <begin position="640"/>
        <end position="739"/>
    </location>
</feature>
<keyword evidence="3" id="KW-0378">Hydrolase</keyword>
<keyword evidence="3" id="KW-0067">ATP-binding</keyword>
<dbReference type="GO" id="GO:0004386">
    <property type="term" value="F:helicase activity"/>
    <property type="evidence" value="ECO:0007669"/>
    <property type="project" value="UniProtKB-KW"/>
</dbReference>
<keyword evidence="3" id="KW-0547">Nucleotide-binding</keyword>
<dbReference type="AlphaFoldDB" id="A0A7C5SZP4"/>
<protein>
    <submittedName>
        <fullName evidence="3">Helicase</fullName>
    </submittedName>
</protein>
<name>A0A7C5SZP4_9AQUI</name>
<dbReference type="InterPro" id="IPR027417">
    <property type="entry name" value="P-loop_NTPase"/>
</dbReference>
<keyword evidence="3" id="KW-0347">Helicase</keyword>
<keyword evidence="1" id="KW-0175">Coiled coil</keyword>